<evidence type="ECO:0000313" key="2">
    <source>
        <dbReference type="EMBL" id="GMG25331.1"/>
    </source>
</evidence>
<feature type="compositionally biased region" description="Low complexity" evidence="1">
    <location>
        <begin position="318"/>
        <end position="329"/>
    </location>
</feature>
<dbReference type="Proteomes" id="UP001165063">
    <property type="component" value="Unassembled WGS sequence"/>
</dbReference>
<dbReference type="AlphaFoldDB" id="A0A9W6YVZ1"/>
<protein>
    <submittedName>
        <fullName evidence="2">Unnamed protein product</fullName>
    </submittedName>
</protein>
<dbReference type="EMBL" id="BSXU01001242">
    <property type="protein sequence ID" value="GMG25331.1"/>
    <property type="molecule type" value="Genomic_DNA"/>
</dbReference>
<keyword evidence="3" id="KW-1185">Reference proteome</keyword>
<feature type="compositionally biased region" description="Basic and acidic residues" evidence="1">
    <location>
        <begin position="582"/>
        <end position="593"/>
    </location>
</feature>
<reference evidence="2" key="1">
    <citation type="submission" date="2023-04" db="EMBL/GenBank/DDBJ databases">
        <title>Ambrosiozyma monospora NBRC 1965.</title>
        <authorList>
            <person name="Ichikawa N."/>
            <person name="Sato H."/>
            <person name="Tonouchi N."/>
        </authorList>
    </citation>
    <scope>NUCLEOTIDE SEQUENCE</scope>
    <source>
        <strain evidence="2">NBRC 1965</strain>
    </source>
</reference>
<feature type="region of interest" description="Disordered" evidence="1">
    <location>
        <begin position="134"/>
        <end position="168"/>
    </location>
</feature>
<evidence type="ECO:0000313" key="3">
    <source>
        <dbReference type="Proteomes" id="UP001165063"/>
    </source>
</evidence>
<comment type="caution">
    <text evidence="2">The sequence shown here is derived from an EMBL/GenBank/DDBJ whole genome shotgun (WGS) entry which is preliminary data.</text>
</comment>
<feature type="compositionally biased region" description="Polar residues" evidence="1">
    <location>
        <begin position="269"/>
        <end position="280"/>
    </location>
</feature>
<feature type="region of interest" description="Disordered" evidence="1">
    <location>
        <begin position="432"/>
        <end position="608"/>
    </location>
</feature>
<proteinExistence type="predicted"/>
<name>A0A9W6YVZ1_AMBMO</name>
<organism evidence="2 3">
    <name type="scientific">Ambrosiozyma monospora</name>
    <name type="common">Yeast</name>
    <name type="synonym">Endomycopsis monosporus</name>
    <dbReference type="NCBI Taxonomy" id="43982"/>
    <lineage>
        <taxon>Eukaryota</taxon>
        <taxon>Fungi</taxon>
        <taxon>Dikarya</taxon>
        <taxon>Ascomycota</taxon>
        <taxon>Saccharomycotina</taxon>
        <taxon>Pichiomycetes</taxon>
        <taxon>Pichiales</taxon>
        <taxon>Pichiaceae</taxon>
        <taxon>Ambrosiozyma</taxon>
    </lineage>
</organism>
<evidence type="ECO:0000256" key="1">
    <source>
        <dbReference type="SAM" id="MobiDB-lite"/>
    </source>
</evidence>
<gene>
    <name evidence="2" type="ORF">Amon01_000309400</name>
</gene>
<feature type="compositionally biased region" description="Low complexity" evidence="1">
    <location>
        <begin position="288"/>
        <end position="299"/>
    </location>
</feature>
<feature type="compositionally biased region" description="Polar residues" evidence="1">
    <location>
        <begin position="432"/>
        <end position="477"/>
    </location>
</feature>
<accession>A0A9W6YVZ1</accession>
<feature type="compositionally biased region" description="Basic and acidic residues" evidence="1">
    <location>
        <begin position="521"/>
        <end position="532"/>
    </location>
</feature>
<feature type="region of interest" description="Disordered" evidence="1">
    <location>
        <begin position="207"/>
        <end position="329"/>
    </location>
</feature>
<sequence length="608" mass="67979">MDHNSYGVRHQQTSYCEVSIMSTLNRLDSQSSQIDLFMKRRTTQNVPSPKERNYLKQLADLEANDQPPSVDDEYKKKSLTPQEYMRQLSYSRGDSIYRANRRASQAQATHSQPDLVINTTADKLRQELSNARTMSYSEFPPPQPVPTNSVPSAGTFNSINSEGKHSTKKLLSSFKKEAQHVGSELPMKLKRTSRLFSVSSRKVDQGYELQQEEQSESHSSHFYSHSQQKSRKVLSHFKSDKNKSSANKSPKKPKRLTSKLVFGEPQHPPLQQNQTASSPTYVDHRQQQHQQPQQTQQQQYANYRESLPNNPQQHDDFQQLGQQNQHQQKQLPFPTLQQQHQEPPQSQSLLNSNPYENHISTATVIPENSDQFLTELSTSSFNNPPLSYNNSFVASHPIKRDSFDSFNTSMTSSSNSLLASPAVRQAPSFSSANNTHIGTGPSHTVSNVPYSNSIQPSKVTSPRNGSPSITCPTQLGSPVSGFHLRSSNGSESGIRPRSASSVSKNVRPIKTNMKFSPVFRRKSEASQKRSDSIGEVSVPSALSESREPGFTRGVKHSGNHTIKEGDTESSGWLSSSSDDDSDYTRDLSKDTRRSSSTSYSSTNFNCSL</sequence>